<dbReference type="InterPro" id="IPR051955">
    <property type="entry name" value="PME_Inhibitor"/>
</dbReference>
<gene>
    <name evidence="6" type="ORF">V6N12_037447</name>
</gene>
<evidence type="ECO:0000313" key="6">
    <source>
        <dbReference type="EMBL" id="KAK8497576.1"/>
    </source>
</evidence>
<evidence type="ECO:0000259" key="5">
    <source>
        <dbReference type="SMART" id="SM00856"/>
    </source>
</evidence>
<dbReference type="SUPFAM" id="SSF101148">
    <property type="entry name" value="Plant invertase/pectin methylesterase inhibitor"/>
    <property type="match status" value="1"/>
</dbReference>
<dbReference type="PANTHER" id="PTHR31080">
    <property type="entry name" value="PECTINESTERASE INHIBITOR-LIKE"/>
    <property type="match status" value="1"/>
</dbReference>
<evidence type="ECO:0000256" key="2">
    <source>
        <dbReference type="ARBA" id="ARBA00038471"/>
    </source>
</evidence>
<dbReference type="EMBL" id="JBBPBM010000304">
    <property type="protein sequence ID" value="KAK8497576.1"/>
    <property type="molecule type" value="Genomic_DNA"/>
</dbReference>
<evidence type="ECO:0000313" key="7">
    <source>
        <dbReference type="Proteomes" id="UP001472677"/>
    </source>
</evidence>
<comment type="caution">
    <text evidence="6">The sequence shown here is derived from an EMBL/GenBank/DDBJ whole genome shotgun (WGS) entry which is preliminary data.</text>
</comment>
<feature type="compositionally biased region" description="Low complexity" evidence="3">
    <location>
        <begin position="81"/>
        <end position="97"/>
    </location>
</feature>
<feature type="region of interest" description="Disordered" evidence="3">
    <location>
        <begin position="48"/>
        <end position="112"/>
    </location>
</feature>
<name>A0ABR2ATY4_9ROSI</name>
<dbReference type="InterPro" id="IPR035513">
    <property type="entry name" value="Invertase/methylesterase_inhib"/>
</dbReference>
<evidence type="ECO:0000256" key="1">
    <source>
        <dbReference type="ARBA" id="ARBA00022729"/>
    </source>
</evidence>
<comment type="similarity">
    <text evidence="2">Belongs to the PMEI family.</text>
</comment>
<keyword evidence="7" id="KW-1185">Reference proteome</keyword>
<keyword evidence="1 4" id="KW-0732">Signal</keyword>
<feature type="signal peptide" evidence="4">
    <location>
        <begin position="1"/>
        <end position="21"/>
    </location>
</feature>
<feature type="chain" id="PRO_5046694952" description="Pectinesterase inhibitor domain-containing protein" evidence="4">
    <location>
        <begin position="22"/>
        <end position="284"/>
    </location>
</feature>
<dbReference type="Gene3D" id="1.20.140.40">
    <property type="entry name" value="Invertase/pectin methylesterase inhibitor family protein"/>
    <property type="match status" value="1"/>
</dbReference>
<dbReference type="SMART" id="SM00856">
    <property type="entry name" value="PMEI"/>
    <property type="match status" value="1"/>
</dbReference>
<organism evidence="6 7">
    <name type="scientific">Hibiscus sabdariffa</name>
    <name type="common">roselle</name>
    <dbReference type="NCBI Taxonomy" id="183260"/>
    <lineage>
        <taxon>Eukaryota</taxon>
        <taxon>Viridiplantae</taxon>
        <taxon>Streptophyta</taxon>
        <taxon>Embryophyta</taxon>
        <taxon>Tracheophyta</taxon>
        <taxon>Spermatophyta</taxon>
        <taxon>Magnoliopsida</taxon>
        <taxon>eudicotyledons</taxon>
        <taxon>Gunneridae</taxon>
        <taxon>Pentapetalae</taxon>
        <taxon>rosids</taxon>
        <taxon>malvids</taxon>
        <taxon>Malvales</taxon>
        <taxon>Malvaceae</taxon>
        <taxon>Malvoideae</taxon>
        <taxon>Hibiscus</taxon>
    </lineage>
</organism>
<evidence type="ECO:0000256" key="4">
    <source>
        <dbReference type="SAM" id="SignalP"/>
    </source>
</evidence>
<protein>
    <recommendedName>
        <fullName evidence="5">Pectinesterase inhibitor domain-containing protein</fullName>
    </recommendedName>
</protein>
<dbReference type="Pfam" id="PF04043">
    <property type="entry name" value="PMEI"/>
    <property type="match status" value="1"/>
</dbReference>
<evidence type="ECO:0000256" key="3">
    <source>
        <dbReference type="SAM" id="MobiDB-lite"/>
    </source>
</evidence>
<feature type="compositionally biased region" description="Low complexity" evidence="3">
    <location>
        <begin position="48"/>
        <end position="57"/>
    </location>
</feature>
<feature type="domain" description="Pectinesterase inhibitor" evidence="5">
    <location>
        <begin position="131"/>
        <end position="277"/>
    </location>
</feature>
<dbReference type="InterPro" id="IPR006501">
    <property type="entry name" value="Pectinesterase_inhib_dom"/>
</dbReference>
<dbReference type="Proteomes" id="UP001472677">
    <property type="component" value="Unassembled WGS sequence"/>
</dbReference>
<reference evidence="6 7" key="1">
    <citation type="journal article" date="2024" name="G3 (Bethesda)">
        <title>Genome assembly of Hibiscus sabdariffa L. provides insights into metabolisms of medicinal natural products.</title>
        <authorList>
            <person name="Kim T."/>
        </authorList>
    </citation>
    <scope>NUCLEOTIDE SEQUENCE [LARGE SCALE GENOMIC DNA]</scope>
    <source>
        <strain evidence="6">TK-2024</strain>
        <tissue evidence="6">Old leaves</tissue>
    </source>
</reference>
<accession>A0ABR2ATY4</accession>
<dbReference type="NCBIfam" id="TIGR01614">
    <property type="entry name" value="PME_inhib"/>
    <property type="match status" value="1"/>
</dbReference>
<dbReference type="CDD" id="cd15800">
    <property type="entry name" value="PMEI-like_2"/>
    <property type="match status" value="1"/>
</dbReference>
<proteinExistence type="inferred from homology"/>
<dbReference type="PANTHER" id="PTHR31080:SF107">
    <property type="entry name" value="PECTINESTERASE INHIBITOR DOMAIN-CONTAINING PROTEIN"/>
    <property type="match status" value="1"/>
</dbReference>
<sequence>MEIKYIILLVSIFSLLHGSSSTISSTPSCSNNNDSLEIPDVISSTLESLDASSSTLDAPDESSSTPDAPDGSSWTPDAPDESSWTPESPDESSWSEPQEGTPVSPYFGAVDLTPEAPSPSVTFSFTLMPGSSNPELEKICKGTELPINCMTILSQFLNDSVQIDPLTVAKVGIEMSSNMSRQAIATATKFQNDPEASAGLKEALSVCIENYDTIPDDNDGALEALDRQDVSEASIKLSAALAGIETCLDGNRQMHNLSPMRDMDSELKTLIRINLSIVADMIKF</sequence>